<evidence type="ECO:0000313" key="2">
    <source>
        <dbReference type="EMBL" id="KUN83756.1"/>
    </source>
</evidence>
<organism evidence="2 3">
    <name type="scientific">Streptomyces griseoruber</name>
    <dbReference type="NCBI Taxonomy" id="1943"/>
    <lineage>
        <taxon>Bacteria</taxon>
        <taxon>Bacillati</taxon>
        <taxon>Actinomycetota</taxon>
        <taxon>Actinomycetes</taxon>
        <taxon>Kitasatosporales</taxon>
        <taxon>Streptomycetaceae</taxon>
        <taxon>Streptomyces</taxon>
    </lineage>
</organism>
<feature type="compositionally biased region" description="Basic and acidic residues" evidence="1">
    <location>
        <begin position="37"/>
        <end position="47"/>
    </location>
</feature>
<feature type="compositionally biased region" description="Basic and acidic residues" evidence="1">
    <location>
        <begin position="79"/>
        <end position="96"/>
    </location>
</feature>
<proteinExistence type="predicted"/>
<dbReference type="EMBL" id="LMWW01000020">
    <property type="protein sequence ID" value="KUN83756.1"/>
    <property type="molecule type" value="Genomic_DNA"/>
</dbReference>
<feature type="region of interest" description="Disordered" evidence="1">
    <location>
        <begin position="1"/>
        <end position="47"/>
    </location>
</feature>
<name>A0A124I3I1_9ACTN</name>
<gene>
    <name evidence="2" type="ORF">AQJ64_16690</name>
</gene>
<dbReference type="AlphaFoldDB" id="A0A124I3I1"/>
<comment type="caution">
    <text evidence="2">The sequence shown here is derived from an EMBL/GenBank/DDBJ whole genome shotgun (WGS) entry which is preliminary data.</text>
</comment>
<evidence type="ECO:0000313" key="3">
    <source>
        <dbReference type="Proteomes" id="UP000052982"/>
    </source>
</evidence>
<accession>A0A124I3I1</accession>
<reference evidence="2 3" key="1">
    <citation type="submission" date="2015-10" db="EMBL/GenBank/DDBJ databases">
        <title>Draft genome sequence of Streptomyces griseoruber DSM 40281, type strain for the species Streptomyces griseoruber.</title>
        <authorList>
            <person name="Ruckert C."/>
            <person name="Winkler A."/>
            <person name="Kalinowski J."/>
            <person name="Kampfer P."/>
            <person name="Glaeser S."/>
        </authorList>
    </citation>
    <scope>NUCLEOTIDE SEQUENCE [LARGE SCALE GENOMIC DNA]</scope>
    <source>
        <strain evidence="2 3">DSM 40281</strain>
    </source>
</reference>
<sequence>MGSGEDVGEGGAALLTREPAEQDGGDLVPPGQFHRGAGVDDHDRVGVDGRDGAHQFVLVARQFQVGAVEALRLYAVGGGDHDDRRVGGARRFDRLGDQPPLPRPDRR</sequence>
<protein>
    <submittedName>
        <fullName evidence="2">Uncharacterized protein</fullName>
    </submittedName>
</protein>
<evidence type="ECO:0000256" key="1">
    <source>
        <dbReference type="SAM" id="MobiDB-lite"/>
    </source>
</evidence>
<feature type="compositionally biased region" description="Gly residues" evidence="1">
    <location>
        <begin position="1"/>
        <end position="11"/>
    </location>
</feature>
<feature type="region of interest" description="Disordered" evidence="1">
    <location>
        <begin position="79"/>
        <end position="107"/>
    </location>
</feature>
<dbReference type="Proteomes" id="UP000052982">
    <property type="component" value="Unassembled WGS sequence"/>
</dbReference>
<keyword evidence="3" id="KW-1185">Reference proteome</keyword>